<dbReference type="Pfam" id="PF07762">
    <property type="entry name" value="DUF1618"/>
    <property type="match status" value="1"/>
</dbReference>
<organism evidence="2 3">
    <name type="scientific">Paspalum vaginatum</name>
    <name type="common">seashore paspalum</name>
    <dbReference type="NCBI Taxonomy" id="158149"/>
    <lineage>
        <taxon>Eukaryota</taxon>
        <taxon>Viridiplantae</taxon>
        <taxon>Streptophyta</taxon>
        <taxon>Embryophyta</taxon>
        <taxon>Tracheophyta</taxon>
        <taxon>Spermatophyta</taxon>
        <taxon>Magnoliopsida</taxon>
        <taxon>Liliopsida</taxon>
        <taxon>Poales</taxon>
        <taxon>Poaceae</taxon>
        <taxon>PACMAD clade</taxon>
        <taxon>Panicoideae</taxon>
        <taxon>Andropogonodae</taxon>
        <taxon>Paspaleae</taxon>
        <taxon>Paspalinae</taxon>
        <taxon>Paspalum</taxon>
    </lineage>
</organism>
<evidence type="ECO:0000259" key="1">
    <source>
        <dbReference type="Pfam" id="PF07762"/>
    </source>
</evidence>
<sequence>MGTEKTQPPSAGPSAATAYPPWVLLGYHSNGDAVGSSSTDDAMTLVTARTSSGRHISVSLRLALRNTHGLVVATHGDSVLFCISFKEEGPFLGQDETVDYFVYNAGAADAEPPRPPTLSLLRPYYLTKQELERSCSYRRDRVQRYLCRDSTGLLRRREDEIVVAELKLAEPTTPPQEAELLLLRSNRWSNTCTVLPVGDFLLCWVDLFCGLLLCDVFEESPVLQHVPLPTEAAMPLSGPGPSRNVCITTGGAVKFIDVVPRCCCGGVGSTHCQRSRHAYTISTWTLRMKDMVWVMDALVDATELWALDAYKGIPRVPLRCPILSMDDGDPHAICFLVCEWRKYILSVYRQSVGVSLDDRILPTRVSYYLDSNPCSGKSESSVTKGPVDMIPSPVVGDSAEASSMEFVEPGLQLSAILAVFQEIACYGLDRDDMLKACSILRQDYGRRFRSLLRVPKNLRKDWLLTEINATQG</sequence>
<protein>
    <recommendedName>
        <fullName evidence="1">DUF1618 domain-containing protein</fullName>
    </recommendedName>
</protein>
<reference evidence="2 3" key="1">
    <citation type="submission" date="2022-10" db="EMBL/GenBank/DDBJ databases">
        <title>WGS assembly of Paspalum vaginatum 540-79.</title>
        <authorList>
            <person name="Sun G."/>
            <person name="Wase N."/>
            <person name="Shu S."/>
            <person name="Jenkins J."/>
            <person name="Zhou B."/>
            <person name="Torres-Rodriguez J."/>
            <person name="Chen C."/>
            <person name="Sandor L."/>
            <person name="Plott C."/>
            <person name="Yoshinga Y."/>
            <person name="Daum C."/>
            <person name="Qi P."/>
            <person name="Barry K."/>
            <person name="Lipzen A."/>
            <person name="Berry L."/>
            <person name="Pedersen C."/>
            <person name="Gottilla T."/>
            <person name="Foltz A."/>
            <person name="Yu H."/>
            <person name="O'Malley R."/>
            <person name="Zhang C."/>
            <person name="Devos K."/>
            <person name="Sigmon B."/>
            <person name="Yu B."/>
            <person name="Obata T."/>
            <person name="Schmutz J."/>
            <person name="Schnable J."/>
        </authorList>
    </citation>
    <scope>NUCLEOTIDE SEQUENCE [LARGE SCALE GENOMIC DNA]</scope>
    <source>
        <strain evidence="3">cv. 540-79</strain>
    </source>
</reference>
<dbReference type="InterPro" id="IPR011676">
    <property type="entry name" value="DUF1618"/>
</dbReference>
<dbReference type="AlphaFoldDB" id="A0A9W8CFR9"/>
<comment type="caution">
    <text evidence="2">The sequence shown here is derived from an EMBL/GenBank/DDBJ whole genome shotgun (WGS) entry which is preliminary data.</text>
</comment>
<keyword evidence="3" id="KW-1185">Reference proteome</keyword>
<dbReference type="PANTHER" id="PTHR33074:SF124">
    <property type="entry name" value="DUF1618 DOMAIN-CONTAINING PROTEIN"/>
    <property type="match status" value="1"/>
</dbReference>
<dbReference type="OrthoDB" id="685097at2759"/>
<feature type="domain" description="DUF1618" evidence="1">
    <location>
        <begin position="204"/>
        <end position="328"/>
    </location>
</feature>
<evidence type="ECO:0000313" key="2">
    <source>
        <dbReference type="EMBL" id="KAJ1256510.1"/>
    </source>
</evidence>
<proteinExistence type="predicted"/>
<name>A0A9W8CFR9_9POAL</name>
<accession>A0A9W8CFR9</accession>
<dbReference type="Proteomes" id="UP001164776">
    <property type="component" value="Unassembled WGS sequence"/>
</dbReference>
<dbReference type="PANTHER" id="PTHR33074">
    <property type="entry name" value="EXPRESSED PROTEIN-RELATED"/>
    <property type="match status" value="1"/>
</dbReference>
<evidence type="ECO:0000313" key="3">
    <source>
        <dbReference type="Proteomes" id="UP001164776"/>
    </source>
</evidence>
<gene>
    <name evidence="2" type="ORF">BS78_K012500</name>
</gene>
<dbReference type="EMBL" id="MU629505">
    <property type="protein sequence ID" value="KAJ1256510.1"/>
    <property type="molecule type" value="Genomic_DNA"/>
</dbReference>